<organism evidence="3 4">
    <name type="scientific">Diatrype stigma</name>
    <dbReference type="NCBI Taxonomy" id="117547"/>
    <lineage>
        <taxon>Eukaryota</taxon>
        <taxon>Fungi</taxon>
        <taxon>Dikarya</taxon>
        <taxon>Ascomycota</taxon>
        <taxon>Pezizomycotina</taxon>
        <taxon>Sordariomycetes</taxon>
        <taxon>Xylariomycetidae</taxon>
        <taxon>Xylariales</taxon>
        <taxon>Diatrypaceae</taxon>
        <taxon>Diatrype</taxon>
    </lineage>
</organism>
<feature type="chain" id="PRO_5042846845" evidence="2">
    <location>
        <begin position="24"/>
        <end position="585"/>
    </location>
</feature>
<evidence type="ECO:0000313" key="4">
    <source>
        <dbReference type="Proteomes" id="UP001320420"/>
    </source>
</evidence>
<name>A0AAN9V134_9PEZI</name>
<gene>
    <name evidence="3" type="ORF">SLS62_002013</name>
</gene>
<evidence type="ECO:0000313" key="3">
    <source>
        <dbReference type="EMBL" id="KAK7756070.1"/>
    </source>
</evidence>
<feature type="region of interest" description="Disordered" evidence="1">
    <location>
        <begin position="44"/>
        <end position="105"/>
    </location>
</feature>
<evidence type="ECO:0000256" key="2">
    <source>
        <dbReference type="SAM" id="SignalP"/>
    </source>
</evidence>
<keyword evidence="2" id="KW-0732">Signal</keyword>
<comment type="caution">
    <text evidence="3">The sequence shown here is derived from an EMBL/GenBank/DDBJ whole genome shotgun (WGS) entry which is preliminary data.</text>
</comment>
<dbReference type="AlphaFoldDB" id="A0AAN9V134"/>
<keyword evidence="4" id="KW-1185">Reference proteome</keyword>
<sequence length="585" mass="60759">MRTTGTIERLAFLAAISAPLCAAQPNAHPQFPRFLNTTSEIPSITSSSTTSSNVVSDPTTLTDSAGASSTSSDAVIIPSADSSSITPTITPAPSTTTPFPTTGTEAVGSASSISGVLVGLFPAIASWSASPVPTIASLVKSEADKVTDQLNDVLERTGSTAQPCGASKRNVRRSLLSDLIGLVSQAICDVADVTGKVMSDTEGLTQDEIDSLVKSVESVQGEIGDIAKTLPETIEEDEKKEEDQSSTSDEASSTTSSSSCSASNAVDEFVTCYSTTTENLGSTISTTTCETVTSTISGCSLEPTTSSTFVSSSTPACYVVSVGASLFGDDGTTESWTGSGYETICEWPSTANDVGPAPTVWMTQDKAALVDPAFQEAVGYASAKIWPAAKKNKCTCTDGKAFQPFTAGCQPGCPLAATYLDGYTEITSATPTSTPTPTVATTEEPSPTLIAQNFKQCYTGSENTFDQSDSGSLINGVCKGRYFTGNFAETWVSGKKIQLYNGSGDKTSDAKFTINISENDQACPEGSSLEAEYTKNALNEDVCKDHLNTVVNGCGPFVADDGPLLKGGGILYANCLSWEIRVDAL</sequence>
<feature type="compositionally biased region" description="Low complexity" evidence="1">
    <location>
        <begin position="44"/>
        <end position="104"/>
    </location>
</feature>
<dbReference type="Proteomes" id="UP001320420">
    <property type="component" value="Unassembled WGS sequence"/>
</dbReference>
<feature type="compositionally biased region" description="Low complexity" evidence="1">
    <location>
        <begin position="245"/>
        <end position="261"/>
    </location>
</feature>
<reference evidence="3 4" key="1">
    <citation type="submission" date="2024-02" db="EMBL/GenBank/DDBJ databases">
        <title>De novo assembly and annotation of 12 fungi associated with fruit tree decline syndrome in Ontario, Canada.</title>
        <authorList>
            <person name="Sulman M."/>
            <person name="Ellouze W."/>
            <person name="Ilyukhin E."/>
        </authorList>
    </citation>
    <scope>NUCLEOTIDE SEQUENCE [LARGE SCALE GENOMIC DNA]</scope>
    <source>
        <strain evidence="3 4">M11/M66-122</strain>
    </source>
</reference>
<protein>
    <submittedName>
        <fullName evidence="3">Uncharacterized protein</fullName>
    </submittedName>
</protein>
<feature type="signal peptide" evidence="2">
    <location>
        <begin position="1"/>
        <end position="23"/>
    </location>
</feature>
<feature type="region of interest" description="Disordered" evidence="1">
    <location>
        <begin position="224"/>
        <end position="261"/>
    </location>
</feature>
<accession>A0AAN9V134</accession>
<dbReference type="EMBL" id="JAKJXP020000009">
    <property type="protein sequence ID" value="KAK7756070.1"/>
    <property type="molecule type" value="Genomic_DNA"/>
</dbReference>
<evidence type="ECO:0000256" key="1">
    <source>
        <dbReference type="SAM" id="MobiDB-lite"/>
    </source>
</evidence>
<proteinExistence type="predicted"/>